<evidence type="ECO:0000313" key="4">
    <source>
        <dbReference type="EMBL" id="KAF2804151.1"/>
    </source>
</evidence>
<dbReference type="RefSeq" id="XP_033571115.1">
    <property type="nucleotide sequence ID" value="XM_033726027.1"/>
</dbReference>
<dbReference type="Proteomes" id="UP000504636">
    <property type="component" value="Unplaced"/>
</dbReference>
<dbReference type="OrthoDB" id="3687641at2759"/>
<dbReference type="AlphaFoldDB" id="A0A6A6Y5N0"/>
<dbReference type="GO" id="GO:0043386">
    <property type="term" value="P:mycotoxin biosynthetic process"/>
    <property type="evidence" value="ECO:0007669"/>
    <property type="project" value="InterPro"/>
</dbReference>
<comment type="pathway">
    <text evidence="1">Mycotoxin biosynthesis.</text>
</comment>
<reference evidence="4 6" key="1">
    <citation type="journal article" date="2020" name="Stud. Mycol.">
        <title>101 Dothideomycetes genomes: a test case for predicting lifestyles and emergence of pathogens.</title>
        <authorList>
            <person name="Haridas S."/>
            <person name="Albert R."/>
            <person name="Binder M."/>
            <person name="Bloem J."/>
            <person name="Labutti K."/>
            <person name="Salamov A."/>
            <person name="Andreopoulos B."/>
            <person name="Baker S."/>
            <person name="Barry K."/>
            <person name="Bills G."/>
            <person name="Bluhm B."/>
            <person name="Cannon C."/>
            <person name="Castanera R."/>
            <person name="Culley D."/>
            <person name="Daum C."/>
            <person name="Ezra D."/>
            <person name="Gonzalez J."/>
            <person name="Henrissat B."/>
            <person name="Kuo A."/>
            <person name="Liang C."/>
            <person name="Lipzen A."/>
            <person name="Lutzoni F."/>
            <person name="Magnuson J."/>
            <person name="Mondo S."/>
            <person name="Nolan M."/>
            <person name="Ohm R."/>
            <person name="Pangilinan J."/>
            <person name="Park H.-J."/>
            <person name="Ramirez L."/>
            <person name="Alfaro M."/>
            <person name="Sun H."/>
            <person name="Tritt A."/>
            <person name="Yoshinaga Y."/>
            <person name="Zwiers L.-H."/>
            <person name="Turgeon B."/>
            <person name="Goodwin S."/>
            <person name="Spatafora J."/>
            <person name="Crous P."/>
            <person name="Grigoriev I."/>
        </authorList>
    </citation>
    <scope>NUCLEOTIDE SEQUENCE</scope>
    <source>
        <strain evidence="4 6">CBS 304.34</strain>
    </source>
</reference>
<evidence type="ECO:0008006" key="7">
    <source>
        <dbReference type="Google" id="ProtNLM"/>
    </source>
</evidence>
<evidence type="ECO:0000256" key="3">
    <source>
        <dbReference type="SAM" id="Phobius"/>
    </source>
</evidence>
<gene>
    <name evidence="4 6" type="ORF">BDZ99DRAFT_525744</name>
</gene>
<proteinExistence type="inferred from homology"/>
<feature type="transmembrane region" description="Helical" evidence="3">
    <location>
        <begin position="50"/>
        <end position="73"/>
    </location>
</feature>
<name>A0A6A6Y5N0_9PEZI</name>
<sequence>MSEVKYSKLQAKDSCESSALPSSLSFDDGDRIPDLESDEYCTVSQFTQYLLIYTTFITLCFLVLLSFLATVAFRGDCVFEDRPSDILSPLDSSYSPAKSALSRMTVKSAQYDEAMGGMPSKEHDEKWLNLVTPALMRSSYEEMSLAGENPEQSVDMFEGGGYMTSLGVYHELHCLRRLKLYLHSYHYYPHLSTSPADPENAYELAHLNHCIESIRLSLMCAANVALYSFQWPEEGEEHTRKPKTKTNSSRVCVDWERLDSWTRERGVGLQPRLKHPRNPAEK</sequence>
<keyword evidence="3" id="KW-0472">Membrane</keyword>
<dbReference type="InterPro" id="IPR021765">
    <property type="entry name" value="UstYa-like"/>
</dbReference>
<organism evidence="4">
    <name type="scientific">Mytilinidion resinicola</name>
    <dbReference type="NCBI Taxonomy" id="574789"/>
    <lineage>
        <taxon>Eukaryota</taxon>
        <taxon>Fungi</taxon>
        <taxon>Dikarya</taxon>
        <taxon>Ascomycota</taxon>
        <taxon>Pezizomycotina</taxon>
        <taxon>Dothideomycetes</taxon>
        <taxon>Pleosporomycetidae</taxon>
        <taxon>Mytilinidiales</taxon>
        <taxon>Mytilinidiaceae</taxon>
        <taxon>Mytilinidion</taxon>
    </lineage>
</organism>
<evidence type="ECO:0000256" key="2">
    <source>
        <dbReference type="ARBA" id="ARBA00035112"/>
    </source>
</evidence>
<dbReference type="EMBL" id="MU003714">
    <property type="protein sequence ID" value="KAF2804151.1"/>
    <property type="molecule type" value="Genomic_DNA"/>
</dbReference>
<evidence type="ECO:0000313" key="5">
    <source>
        <dbReference type="Proteomes" id="UP000504636"/>
    </source>
</evidence>
<keyword evidence="3" id="KW-0812">Transmembrane</keyword>
<reference evidence="6" key="2">
    <citation type="submission" date="2020-04" db="EMBL/GenBank/DDBJ databases">
        <authorList>
            <consortium name="NCBI Genome Project"/>
        </authorList>
    </citation>
    <scope>NUCLEOTIDE SEQUENCE</scope>
    <source>
        <strain evidence="6">CBS 304.34</strain>
    </source>
</reference>
<accession>A0A6A6Y5N0</accession>
<evidence type="ECO:0000256" key="1">
    <source>
        <dbReference type="ARBA" id="ARBA00004685"/>
    </source>
</evidence>
<dbReference type="PANTHER" id="PTHR33365:SF4">
    <property type="entry name" value="CYCLOCHLOROTINE BIOSYNTHESIS PROTEIN O"/>
    <property type="match status" value="1"/>
</dbReference>
<keyword evidence="5" id="KW-1185">Reference proteome</keyword>
<keyword evidence="3" id="KW-1133">Transmembrane helix</keyword>
<dbReference type="PANTHER" id="PTHR33365">
    <property type="entry name" value="YALI0B05434P"/>
    <property type="match status" value="1"/>
</dbReference>
<dbReference type="Pfam" id="PF11807">
    <property type="entry name" value="UstYa"/>
    <property type="match status" value="1"/>
</dbReference>
<dbReference type="GeneID" id="54466920"/>
<comment type="similarity">
    <text evidence="2">Belongs to the ustYa family.</text>
</comment>
<reference evidence="6" key="3">
    <citation type="submission" date="2025-04" db="UniProtKB">
        <authorList>
            <consortium name="RefSeq"/>
        </authorList>
    </citation>
    <scope>IDENTIFICATION</scope>
    <source>
        <strain evidence="6">CBS 304.34</strain>
    </source>
</reference>
<protein>
    <recommendedName>
        <fullName evidence="7">Tat pathway signal sequence</fullName>
    </recommendedName>
</protein>
<evidence type="ECO:0000313" key="6">
    <source>
        <dbReference type="RefSeq" id="XP_033571115.1"/>
    </source>
</evidence>